<dbReference type="PANTHER" id="PTHR48207">
    <property type="entry name" value="SUCCINATE--HYDROXYMETHYLGLUTARATE COA-TRANSFERASE"/>
    <property type="match status" value="1"/>
</dbReference>
<keyword evidence="1 2" id="KW-0808">Transferase</keyword>
<dbReference type="EMBL" id="JANJZL010000007">
    <property type="protein sequence ID" value="MCR2044579.1"/>
    <property type="molecule type" value="Genomic_DNA"/>
</dbReference>
<dbReference type="InterPro" id="IPR023606">
    <property type="entry name" value="CoA-Trfase_III_dom_1_sf"/>
</dbReference>
<comment type="caution">
    <text evidence="2">The sequence shown here is derived from an EMBL/GenBank/DDBJ whole genome shotgun (WGS) entry which is preliminary data.</text>
</comment>
<dbReference type="RefSeq" id="WP_042678612.1">
    <property type="nucleotide sequence ID" value="NZ_CABKTM010000007.1"/>
</dbReference>
<organism evidence="2 3">
    <name type="scientific">Anaerosalibacter massiliensis</name>
    <dbReference type="NCBI Taxonomy" id="1347392"/>
    <lineage>
        <taxon>Bacteria</taxon>
        <taxon>Bacillati</taxon>
        <taxon>Bacillota</taxon>
        <taxon>Tissierellia</taxon>
        <taxon>Tissierellales</taxon>
        <taxon>Sporanaerobacteraceae</taxon>
        <taxon>Anaerosalibacter</taxon>
    </lineage>
</organism>
<dbReference type="Gene3D" id="3.40.50.10540">
    <property type="entry name" value="Crotonobetainyl-coa:carnitine coa-transferase, domain 1"/>
    <property type="match status" value="1"/>
</dbReference>
<dbReference type="SUPFAM" id="SSF89796">
    <property type="entry name" value="CoA-transferase family III (CaiB/BaiF)"/>
    <property type="match status" value="1"/>
</dbReference>
<dbReference type="Gene3D" id="3.30.1540.10">
    <property type="entry name" value="formyl-coa transferase, domain 3"/>
    <property type="match status" value="1"/>
</dbReference>
<proteinExistence type="predicted"/>
<reference evidence="2" key="1">
    <citation type="submission" date="2022-07" db="EMBL/GenBank/DDBJ databases">
        <title>Enhanced cultured diversity of the mouse gut microbiota enables custom-made synthetic communities.</title>
        <authorList>
            <person name="Afrizal A."/>
        </authorList>
    </citation>
    <scope>NUCLEOTIDE SEQUENCE</scope>
    <source>
        <strain evidence="2">DSM 29482</strain>
    </source>
</reference>
<dbReference type="Proteomes" id="UP001142078">
    <property type="component" value="Unassembled WGS sequence"/>
</dbReference>
<dbReference type="InterPro" id="IPR003673">
    <property type="entry name" value="CoA-Trfase_fam_III"/>
</dbReference>
<dbReference type="AlphaFoldDB" id="A0A9X2S5Q4"/>
<dbReference type="InterPro" id="IPR044855">
    <property type="entry name" value="CoA-Trfase_III_dom3_sf"/>
</dbReference>
<evidence type="ECO:0000313" key="2">
    <source>
        <dbReference type="EMBL" id="MCR2044579.1"/>
    </source>
</evidence>
<evidence type="ECO:0000256" key="1">
    <source>
        <dbReference type="ARBA" id="ARBA00022679"/>
    </source>
</evidence>
<gene>
    <name evidence="2" type="ORF">NSA23_10700</name>
</gene>
<sequence>MAKALDGVKVIELCHAYNGPFCGMLLADHGAEVLKIEPPNGDQLRTWGPFDKKSGESGFFAFLNRNKKGITLNLKNEQAREMFYELVKEADVVIENYRAGVAKRLKVDYETLSKINPRLIYGSSSGFGQTGPWSNRPCYDIVAQSMGGLVNITGFPEGIPTKVGASIADNVTGTFLCVGILLALYSREKTGKGQHVDVAMLDTIFSLLENSIVKYTVGGYIPDRQGNIDPSIAPFDIFKAKDGYVAIGVGNDNLFEIFCKTIGHEELLENPKFKTNDLRCQNYIGDLQDTIRDWVGKRNKQDIDDLFGKVGIPCGVVLNMKEAIEHPQIKARDMMVEVDHPTMGKTSFQGVTVKLSETPGAVESPSPLLGQHTQEIFNLSDEEFKELSEKGFF</sequence>
<dbReference type="PANTHER" id="PTHR48207:SF3">
    <property type="entry name" value="SUCCINATE--HYDROXYMETHYLGLUTARATE COA-TRANSFERASE"/>
    <property type="match status" value="1"/>
</dbReference>
<dbReference type="GO" id="GO:0008410">
    <property type="term" value="F:CoA-transferase activity"/>
    <property type="evidence" value="ECO:0007669"/>
    <property type="project" value="TreeGrafter"/>
</dbReference>
<dbReference type="Pfam" id="PF02515">
    <property type="entry name" value="CoA_transf_3"/>
    <property type="match status" value="1"/>
</dbReference>
<dbReference type="OrthoDB" id="9797653at2"/>
<evidence type="ECO:0000313" key="3">
    <source>
        <dbReference type="Proteomes" id="UP001142078"/>
    </source>
</evidence>
<dbReference type="InterPro" id="IPR050483">
    <property type="entry name" value="CoA-transferase_III_domain"/>
</dbReference>
<accession>A0A9X2S5Q4</accession>
<protein>
    <submittedName>
        <fullName evidence="2">CoA transferase</fullName>
    </submittedName>
</protein>
<keyword evidence="3" id="KW-1185">Reference proteome</keyword>
<name>A0A9X2S5Q4_9FIRM</name>